<sequence length="105" mass="11837">MAVGDMIYRLVTKAIIRHSERRDFLLPYHFGVGKKGGVEPVLSIRLNPAECKKLAPKDIRTNGPRMLGTCVGAYSTRERFLREKIDHEAATIVQLFNLPPQHAPL</sequence>
<evidence type="ECO:0000313" key="1">
    <source>
        <dbReference type="EMBL" id="RSH82983.1"/>
    </source>
</evidence>
<keyword evidence="2" id="KW-1185">Reference proteome</keyword>
<name>A0A427XVX8_9TREE</name>
<organism evidence="1 2">
    <name type="scientific">Saitozyma podzolica</name>
    <dbReference type="NCBI Taxonomy" id="1890683"/>
    <lineage>
        <taxon>Eukaryota</taxon>
        <taxon>Fungi</taxon>
        <taxon>Dikarya</taxon>
        <taxon>Basidiomycota</taxon>
        <taxon>Agaricomycotina</taxon>
        <taxon>Tremellomycetes</taxon>
        <taxon>Tremellales</taxon>
        <taxon>Trimorphomycetaceae</taxon>
        <taxon>Saitozyma</taxon>
    </lineage>
</organism>
<comment type="caution">
    <text evidence="1">The sequence shown here is derived from an EMBL/GenBank/DDBJ whole genome shotgun (WGS) entry which is preliminary data.</text>
</comment>
<dbReference type="OrthoDB" id="3863592at2759"/>
<proteinExistence type="predicted"/>
<dbReference type="AlphaFoldDB" id="A0A427XVX8"/>
<accession>A0A427XVX8</accession>
<protein>
    <submittedName>
        <fullName evidence="1">Uncharacterized protein</fullName>
    </submittedName>
</protein>
<dbReference type="EMBL" id="RSCD01000025">
    <property type="protein sequence ID" value="RSH82983.1"/>
    <property type="molecule type" value="Genomic_DNA"/>
</dbReference>
<dbReference type="Proteomes" id="UP000279259">
    <property type="component" value="Unassembled WGS sequence"/>
</dbReference>
<evidence type="ECO:0000313" key="2">
    <source>
        <dbReference type="Proteomes" id="UP000279259"/>
    </source>
</evidence>
<reference evidence="1 2" key="1">
    <citation type="submission" date="2018-11" db="EMBL/GenBank/DDBJ databases">
        <title>Genome sequence of Saitozyma podzolica DSM 27192.</title>
        <authorList>
            <person name="Aliyu H."/>
            <person name="Gorte O."/>
            <person name="Ochsenreither K."/>
        </authorList>
    </citation>
    <scope>NUCLEOTIDE SEQUENCE [LARGE SCALE GENOMIC DNA]</scope>
    <source>
        <strain evidence="1 2">DSM 27192</strain>
    </source>
</reference>
<gene>
    <name evidence="1" type="ORF">EHS25_005692</name>
</gene>